<evidence type="ECO:0008006" key="3">
    <source>
        <dbReference type="Google" id="ProtNLM"/>
    </source>
</evidence>
<dbReference type="Pfam" id="PF01041">
    <property type="entry name" value="DegT_DnrJ_EryC1"/>
    <property type="match status" value="1"/>
</dbReference>
<comment type="caution">
    <text evidence="1">The sequence shown here is derived from an EMBL/GenBank/DDBJ whole genome shotgun (WGS) entry which is preliminary data.</text>
</comment>
<gene>
    <name evidence="1" type="ORF">COW98_00210</name>
</gene>
<evidence type="ECO:0000313" key="1">
    <source>
        <dbReference type="EMBL" id="PIP63147.1"/>
    </source>
</evidence>
<dbReference type="AlphaFoldDB" id="A0A2H0BZP4"/>
<accession>A0A2H0BZP4</accession>
<organism evidence="1 2">
    <name type="scientific">Candidatus Roizmanbacteria bacterium CG22_combo_CG10-13_8_21_14_all_35_9</name>
    <dbReference type="NCBI Taxonomy" id="1974861"/>
    <lineage>
        <taxon>Bacteria</taxon>
        <taxon>Candidatus Roizmaniibacteriota</taxon>
    </lineage>
</organism>
<dbReference type="InterPro" id="IPR015422">
    <property type="entry name" value="PyrdxlP-dep_Trfase_small"/>
</dbReference>
<dbReference type="Proteomes" id="UP000231021">
    <property type="component" value="Unassembled WGS sequence"/>
</dbReference>
<reference evidence="1 2" key="1">
    <citation type="submission" date="2017-09" db="EMBL/GenBank/DDBJ databases">
        <title>Depth-based differentiation of microbial function through sediment-hosted aquifers and enrichment of novel symbionts in the deep terrestrial subsurface.</title>
        <authorList>
            <person name="Probst A.J."/>
            <person name="Ladd B."/>
            <person name="Jarett J.K."/>
            <person name="Geller-Mcgrath D.E."/>
            <person name="Sieber C.M."/>
            <person name="Emerson J.B."/>
            <person name="Anantharaman K."/>
            <person name="Thomas B.C."/>
            <person name="Malmstrom R."/>
            <person name="Stieglmeier M."/>
            <person name="Klingl A."/>
            <person name="Woyke T."/>
            <person name="Ryan C.M."/>
            <person name="Banfield J.F."/>
        </authorList>
    </citation>
    <scope>NUCLEOTIDE SEQUENCE [LARGE SCALE GENOMIC DNA]</scope>
    <source>
        <strain evidence="1">CG22_combo_CG10-13_8_21_14_all_35_9</strain>
    </source>
</reference>
<evidence type="ECO:0000313" key="2">
    <source>
        <dbReference type="Proteomes" id="UP000231021"/>
    </source>
</evidence>
<dbReference type="GO" id="GO:0008483">
    <property type="term" value="F:transaminase activity"/>
    <property type="evidence" value="ECO:0007669"/>
    <property type="project" value="TreeGrafter"/>
</dbReference>
<dbReference type="GO" id="GO:0030170">
    <property type="term" value="F:pyridoxal phosphate binding"/>
    <property type="evidence" value="ECO:0007669"/>
    <property type="project" value="TreeGrafter"/>
</dbReference>
<dbReference type="SUPFAM" id="SSF53383">
    <property type="entry name" value="PLP-dependent transferases"/>
    <property type="match status" value="1"/>
</dbReference>
<proteinExistence type="predicted"/>
<dbReference type="GO" id="GO:0000271">
    <property type="term" value="P:polysaccharide biosynthetic process"/>
    <property type="evidence" value="ECO:0007669"/>
    <property type="project" value="TreeGrafter"/>
</dbReference>
<dbReference type="PANTHER" id="PTHR30244">
    <property type="entry name" value="TRANSAMINASE"/>
    <property type="match status" value="1"/>
</dbReference>
<dbReference type="InterPro" id="IPR000653">
    <property type="entry name" value="DegT/StrS_aminotransferase"/>
</dbReference>
<dbReference type="InterPro" id="IPR015421">
    <property type="entry name" value="PyrdxlP-dep_Trfase_major"/>
</dbReference>
<name>A0A2H0BZP4_9BACT</name>
<dbReference type="Gene3D" id="3.90.1150.10">
    <property type="entry name" value="Aspartate Aminotransferase, domain 1"/>
    <property type="match status" value="1"/>
</dbReference>
<dbReference type="EMBL" id="PCTB01000006">
    <property type="protein sequence ID" value="PIP63147.1"/>
    <property type="molecule type" value="Genomic_DNA"/>
</dbReference>
<protein>
    <recommendedName>
        <fullName evidence="3">DegT/DnrJ/EryC1/StrS aminotransferase</fullName>
    </recommendedName>
</protein>
<dbReference type="InterPro" id="IPR015424">
    <property type="entry name" value="PyrdxlP-dep_Trfase"/>
</dbReference>
<dbReference type="PANTHER" id="PTHR30244:SF34">
    <property type="entry name" value="DTDP-4-AMINO-4,6-DIDEOXYGALACTOSE TRANSAMINASE"/>
    <property type="match status" value="1"/>
</dbReference>
<sequence>MTELGYNYRMTDIQAALGISQLKKLDKFIKARRQVVKWYEKELKGIKEIILPEEVADNYSSWHIYVIRTKKIKDRDKLAKYLKGREVGVNFHYPAVYSHPYYRENGFKNFKLESEEVYQASCITLPCYPQLKKNEVEYIVKVIKKYFAK</sequence>
<dbReference type="Gene3D" id="3.40.640.10">
    <property type="entry name" value="Type I PLP-dependent aspartate aminotransferase-like (Major domain)"/>
    <property type="match status" value="1"/>
</dbReference>